<dbReference type="Pfam" id="PF13492">
    <property type="entry name" value="GAF_3"/>
    <property type="match status" value="1"/>
</dbReference>
<dbReference type="SUPFAM" id="SSF55874">
    <property type="entry name" value="ATPase domain of HSP90 chaperone/DNA topoisomerase II/histidine kinase"/>
    <property type="match status" value="1"/>
</dbReference>
<dbReference type="Pfam" id="PF02518">
    <property type="entry name" value="HATPase_c"/>
    <property type="match status" value="1"/>
</dbReference>
<sequence length="581" mass="61406">MAERSPLSFPDHPRSELDRALEELVERAGEVMHTQGRLRALLKATQAVVEPIELPMVLERIVHAALELVDAEYGALGVVAPGGGLEEFIHVGMPPETVTAIGHLPEGRGVLGALIDDPRPIRLANISDDPRSVGFPPGHPPMSGFLGVPVRVRDDVFGNLYLSNPRAAEFTAEDEQLVTALAATAGFAIANARLFDETRMRQLWTASSAQIASSLLDTASGSALPMLADELIARTTAERVCIVLPGPRPFTVTVAEARGHGAGDLAESEIPAMRTAAGIVLESGGSRTRPGGRHDDLADALAIADGGDVGPSMFVALTSSQRAWGVLVAARSPGRPHFTAAELDIADDLAARVGLAIELAKAREDRQRALLVEDRARIARDLHDHVIQQLFGTGLTLQAVAGEIDDDGLSRRLRSAITTLDESIAQIRTIIFALRPHDEAVGSVRRRVLEIATQCSASLAHPVAVGFAGPLDLLVEGTLADDVAAVARELLTNAVKHAAADTVRLTVEAGDEVIRVVVEDDGAGIRDGGQRSGLANLQDRAERRGGALEIDSVRGRTTIAWSVPTETETEAESDADAGGGR</sequence>
<dbReference type="GO" id="GO:0016020">
    <property type="term" value="C:membrane"/>
    <property type="evidence" value="ECO:0007669"/>
    <property type="project" value="InterPro"/>
</dbReference>
<dbReference type="InterPro" id="IPR029016">
    <property type="entry name" value="GAF-like_dom_sf"/>
</dbReference>
<dbReference type="InterPro" id="IPR003018">
    <property type="entry name" value="GAF"/>
</dbReference>
<proteinExistence type="predicted"/>
<dbReference type="GO" id="GO:0046983">
    <property type="term" value="F:protein dimerization activity"/>
    <property type="evidence" value="ECO:0007669"/>
    <property type="project" value="InterPro"/>
</dbReference>
<dbReference type="InterPro" id="IPR050482">
    <property type="entry name" value="Sensor_HK_TwoCompSys"/>
</dbReference>
<dbReference type="OrthoDB" id="5241249at2"/>
<dbReference type="Pfam" id="PF07730">
    <property type="entry name" value="HisKA_3"/>
    <property type="match status" value="1"/>
</dbReference>
<feature type="domain" description="Histidine kinase/HSP90-like ATPase" evidence="6">
    <location>
        <begin position="478"/>
        <end position="567"/>
    </location>
</feature>
<dbReference type="Gene3D" id="3.30.565.10">
    <property type="entry name" value="Histidine kinase-like ATPase, C-terminal domain"/>
    <property type="match status" value="1"/>
</dbReference>
<evidence type="ECO:0000256" key="1">
    <source>
        <dbReference type="ARBA" id="ARBA00022679"/>
    </source>
</evidence>
<dbReference type="AlphaFoldDB" id="A0A4V2EYN6"/>
<dbReference type="Gene3D" id="1.20.5.1930">
    <property type="match status" value="1"/>
</dbReference>
<accession>A0A4V2EYN6</accession>
<dbReference type="Pfam" id="PF13185">
    <property type="entry name" value="GAF_2"/>
    <property type="match status" value="1"/>
</dbReference>
<dbReference type="InterPro" id="IPR036890">
    <property type="entry name" value="HATPase_C_sf"/>
</dbReference>
<evidence type="ECO:0000313" key="8">
    <source>
        <dbReference type="Proteomes" id="UP000293289"/>
    </source>
</evidence>
<organism evidence="7 8">
    <name type="scientific">Agromyces ramosus</name>
    <dbReference type="NCBI Taxonomy" id="33879"/>
    <lineage>
        <taxon>Bacteria</taxon>
        <taxon>Bacillati</taxon>
        <taxon>Actinomycetota</taxon>
        <taxon>Actinomycetes</taxon>
        <taxon>Micrococcales</taxon>
        <taxon>Microbacteriaceae</taxon>
        <taxon>Agromyces</taxon>
    </lineage>
</organism>
<keyword evidence="2 7" id="KW-0418">Kinase</keyword>
<dbReference type="InterPro" id="IPR003594">
    <property type="entry name" value="HATPase_dom"/>
</dbReference>
<dbReference type="Gene3D" id="3.30.450.40">
    <property type="match status" value="2"/>
</dbReference>
<reference evidence="7 8" key="1">
    <citation type="submission" date="2019-02" db="EMBL/GenBank/DDBJ databases">
        <title>Genomic Encyclopedia of Type Strains, Phase IV (KMG-IV): sequencing the most valuable type-strain genomes for metagenomic binning, comparative biology and taxonomic classification.</title>
        <authorList>
            <person name="Goeker M."/>
        </authorList>
    </citation>
    <scope>NUCLEOTIDE SEQUENCE [LARGE SCALE GENOMIC DNA]</scope>
    <source>
        <strain evidence="7 8">DSM 43045</strain>
    </source>
</reference>
<name>A0A4V2EYN6_9MICO</name>
<protein>
    <submittedName>
        <fullName evidence="7">Histidine kinase/DNA gyrase B/HSP90-like ATPase</fullName>
    </submittedName>
</protein>
<comment type="caution">
    <text evidence="7">The sequence shown here is derived from an EMBL/GenBank/DDBJ whole genome shotgun (WGS) entry which is preliminary data.</text>
</comment>
<evidence type="ECO:0000313" key="7">
    <source>
        <dbReference type="EMBL" id="RZS63620.1"/>
    </source>
</evidence>
<evidence type="ECO:0000256" key="3">
    <source>
        <dbReference type="ARBA" id="ARBA00023012"/>
    </source>
</evidence>
<feature type="domain" description="GAF" evidence="5">
    <location>
        <begin position="219"/>
        <end position="367"/>
    </location>
</feature>
<dbReference type="PANTHER" id="PTHR24421">
    <property type="entry name" value="NITRATE/NITRITE SENSOR PROTEIN NARX-RELATED"/>
    <property type="match status" value="1"/>
</dbReference>
<dbReference type="RefSeq" id="WP_130354355.1">
    <property type="nucleotide sequence ID" value="NZ_SGWY01000004.1"/>
</dbReference>
<evidence type="ECO:0000259" key="5">
    <source>
        <dbReference type="SMART" id="SM00065"/>
    </source>
</evidence>
<keyword evidence="3" id="KW-0902">Two-component regulatory system</keyword>
<dbReference type="SMART" id="SM00387">
    <property type="entry name" value="HATPase_c"/>
    <property type="match status" value="1"/>
</dbReference>
<evidence type="ECO:0000256" key="4">
    <source>
        <dbReference type="SAM" id="MobiDB-lite"/>
    </source>
</evidence>
<dbReference type="SUPFAM" id="SSF55781">
    <property type="entry name" value="GAF domain-like"/>
    <property type="match status" value="2"/>
</dbReference>
<dbReference type="CDD" id="cd16917">
    <property type="entry name" value="HATPase_UhpB-NarQ-NarX-like"/>
    <property type="match status" value="1"/>
</dbReference>
<feature type="domain" description="GAF" evidence="5">
    <location>
        <begin position="53"/>
        <end position="199"/>
    </location>
</feature>
<dbReference type="Proteomes" id="UP000293289">
    <property type="component" value="Unassembled WGS sequence"/>
</dbReference>
<evidence type="ECO:0000256" key="2">
    <source>
        <dbReference type="ARBA" id="ARBA00022777"/>
    </source>
</evidence>
<evidence type="ECO:0000259" key="6">
    <source>
        <dbReference type="SMART" id="SM00387"/>
    </source>
</evidence>
<dbReference type="SMART" id="SM00065">
    <property type="entry name" value="GAF"/>
    <property type="match status" value="2"/>
</dbReference>
<dbReference type="EMBL" id="SGWY01000004">
    <property type="protein sequence ID" value="RZS63620.1"/>
    <property type="molecule type" value="Genomic_DNA"/>
</dbReference>
<dbReference type="InterPro" id="IPR011712">
    <property type="entry name" value="Sig_transdc_His_kin_sub3_dim/P"/>
</dbReference>
<dbReference type="PANTHER" id="PTHR24421:SF56">
    <property type="entry name" value="OXYGEN SENSOR HISTIDINE KINASE RESPONSE REGULATOR DOST"/>
    <property type="match status" value="1"/>
</dbReference>
<feature type="region of interest" description="Disordered" evidence="4">
    <location>
        <begin position="559"/>
        <end position="581"/>
    </location>
</feature>
<keyword evidence="1" id="KW-0808">Transferase</keyword>
<dbReference type="GO" id="GO:0000155">
    <property type="term" value="F:phosphorelay sensor kinase activity"/>
    <property type="evidence" value="ECO:0007669"/>
    <property type="project" value="InterPro"/>
</dbReference>
<gene>
    <name evidence="7" type="ORF">EV187_3529</name>
</gene>
<keyword evidence="8" id="KW-1185">Reference proteome</keyword>